<dbReference type="PANTHER" id="PTHR42780">
    <property type="entry name" value="SOLEUCYL-TRNA SYNTHETASE"/>
    <property type="match status" value="1"/>
</dbReference>
<dbReference type="Gene3D" id="3.40.50.620">
    <property type="entry name" value="HUPs"/>
    <property type="match status" value="1"/>
</dbReference>
<dbReference type="GO" id="GO:0002161">
    <property type="term" value="F:aminoacyl-tRNA deacylase activity"/>
    <property type="evidence" value="ECO:0007669"/>
    <property type="project" value="InterPro"/>
</dbReference>
<dbReference type="Pfam" id="PF08264">
    <property type="entry name" value="Anticodon_1"/>
    <property type="match status" value="1"/>
</dbReference>
<evidence type="ECO:0000313" key="10">
    <source>
        <dbReference type="Proteomes" id="UP000283509"/>
    </source>
</evidence>
<evidence type="ECO:0000256" key="6">
    <source>
        <dbReference type="ARBA" id="ARBA00023146"/>
    </source>
</evidence>
<comment type="similarity">
    <text evidence="1">Belongs to the class-I aminoacyl-tRNA synthetase family.</text>
</comment>
<dbReference type="InterPro" id="IPR023586">
    <property type="entry name" value="Ile-tRNA-ligase_type2"/>
</dbReference>
<comment type="caution">
    <text evidence="9">The sequence shown here is derived from an EMBL/GenBank/DDBJ whole genome shotgun (WGS) entry which is preliminary data.</text>
</comment>
<dbReference type="CDD" id="cd00818">
    <property type="entry name" value="IleRS_core"/>
    <property type="match status" value="1"/>
</dbReference>
<dbReference type="PANTHER" id="PTHR42780:SF1">
    <property type="entry name" value="ISOLEUCINE--TRNA LIGASE, CYTOPLASMIC"/>
    <property type="match status" value="1"/>
</dbReference>
<keyword evidence="6" id="KW-0030">Aminoacyl-tRNA synthetase</keyword>
<evidence type="ECO:0000256" key="2">
    <source>
        <dbReference type="ARBA" id="ARBA00022598"/>
    </source>
</evidence>
<dbReference type="GO" id="GO:0005524">
    <property type="term" value="F:ATP binding"/>
    <property type="evidence" value="ECO:0007669"/>
    <property type="project" value="UniProtKB-KW"/>
</dbReference>
<dbReference type="Pfam" id="PF00133">
    <property type="entry name" value="tRNA-synt_1"/>
    <property type="match status" value="1"/>
</dbReference>
<keyword evidence="10" id="KW-1185">Reference proteome</keyword>
<keyword evidence="3" id="KW-0547">Nucleotide-binding</keyword>
<evidence type="ECO:0000259" key="7">
    <source>
        <dbReference type="Pfam" id="PF00133"/>
    </source>
</evidence>
<dbReference type="AlphaFoldDB" id="A0A423TK46"/>
<feature type="domain" description="Aminoacyl-tRNA synthetase class Ia" evidence="7">
    <location>
        <begin position="112"/>
        <end position="310"/>
    </location>
</feature>
<dbReference type="InterPro" id="IPR002300">
    <property type="entry name" value="aa-tRNA-synth_Ia"/>
</dbReference>
<evidence type="ECO:0000256" key="5">
    <source>
        <dbReference type="ARBA" id="ARBA00022917"/>
    </source>
</evidence>
<reference evidence="9 10" key="1">
    <citation type="submission" date="2018-04" db="EMBL/GenBank/DDBJ databases">
        <authorList>
            <person name="Zhang X."/>
            <person name="Yuan J."/>
            <person name="Li F."/>
            <person name="Xiang J."/>
        </authorList>
    </citation>
    <scope>NUCLEOTIDE SEQUENCE [LARGE SCALE GENOMIC DNA]</scope>
    <source>
        <tissue evidence="9">Muscle</tissue>
    </source>
</reference>
<dbReference type="Gene3D" id="3.90.740.10">
    <property type="entry name" value="Valyl/Leucyl/Isoleucyl-tRNA synthetase, editing domain"/>
    <property type="match status" value="1"/>
</dbReference>
<dbReference type="InterPro" id="IPR013155">
    <property type="entry name" value="M/V/L/I-tRNA-synth_anticd-bd"/>
</dbReference>
<reference evidence="9 10" key="2">
    <citation type="submission" date="2019-01" db="EMBL/GenBank/DDBJ databases">
        <title>The decoding of complex shrimp genome reveals the adaptation for benthos swimmer, frequently molting mechanism and breeding impact on genome.</title>
        <authorList>
            <person name="Sun Y."/>
            <person name="Gao Y."/>
            <person name="Yu Y."/>
        </authorList>
    </citation>
    <scope>NUCLEOTIDE SEQUENCE [LARGE SCALE GENOMIC DNA]</scope>
    <source>
        <tissue evidence="9">Muscle</tissue>
    </source>
</reference>
<keyword evidence="4" id="KW-0067">ATP-binding</keyword>
<dbReference type="GO" id="GO:0004822">
    <property type="term" value="F:isoleucine-tRNA ligase activity"/>
    <property type="evidence" value="ECO:0007669"/>
    <property type="project" value="InterPro"/>
</dbReference>
<protein>
    <submittedName>
        <fullName evidence="9">Putative isoleucine--tRNA ligase, cytoplasmic</fullName>
    </submittedName>
</protein>
<feature type="domain" description="Methionyl/Valyl/Leucyl/Isoleucyl-tRNA synthetase anticodon-binding" evidence="8">
    <location>
        <begin position="340"/>
        <end position="391"/>
    </location>
</feature>
<evidence type="ECO:0000256" key="3">
    <source>
        <dbReference type="ARBA" id="ARBA00022741"/>
    </source>
</evidence>
<gene>
    <name evidence="9" type="ORF">C7M84_004559</name>
</gene>
<dbReference type="Gene3D" id="1.10.730.10">
    <property type="entry name" value="Isoleucyl-tRNA Synthetase, Domain 1"/>
    <property type="match status" value="1"/>
</dbReference>
<accession>A0A423TK46</accession>
<dbReference type="Proteomes" id="UP000283509">
    <property type="component" value="Unassembled WGS sequence"/>
</dbReference>
<dbReference type="InterPro" id="IPR014729">
    <property type="entry name" value="Rossmann-like_a/b/a_fold"/>
</dbReference>
<dbReference type="OrthoDB" id="1706657at2759"/>
<dbReference type="SUPFAM" id="SSF47323">
    <property type="entry name" value="Anticodon-binding domain of a subclass of class I aminoacyl-tRNA synthetases"/>
    <property type="match status" value="1"/>
</dbReference>
<dbReference type="InterPro" id="IPR009080">
    <property type="entry name" value="tRNAsynth_Ia_anticodon-bd"/>
</dbReference>
<dbReference type="EMBL" id="QCYY01001605">
    <property type="protein sequence ID" value="ROT76838.1"/>
    <property type="molecule type" value="Genomic_DNA"/>
</dbReference>
<dbReference type="STRING" id="6689.A0A423TK46"/>
<dbReference type="SUPFAM" id="SSF50677">
    <property type="entry name" value="ValRS/IleRS/LeuRS editing domain"/>
    <property type="match status" value="1"/>
</dbReference>
<proteinExistence type="inferred from homology"/>
<evidence type="ECO:0000259" key="8">
    <source>
        <dbReference type="Pfam" id="PF08264"/>
    </source>
</evidence>
<evidence type="ECO:0000256" key="4">
    <source>
        <dbReference type="ARBA" id="ARBA00022840"/>
    </source>
</evidence>
<organism evidence="9 10">
    <name type="scientific">Penaeus vannamei</name>
    <name type="common">Whiteleg shrimp</name>
    <name type="synonym">Litopenaeus vannamei</name>
    <dbReference type="NCBI Taxonomy" id="6689"/>
    <lineage>
        <taxon>Eukaryota</taxon>
        <taxon>Metazoa</taxon>
        <taxon>Ecdysozoa</taxon>
        <taxon>Arthropoda</taxon>
        <taxon>Crustacea</taxon>
        <taxon>Multicrustacea</taxon>
        <taxon>Malacostraca</taxon>
        <taxon>Eumalacostraca</taxon>
        <taxon>Eucarida</taxon>
        <taxon>Decapoda</taxon>
        <taxon>Dendrobranchiata</taxon>
        <taxon>Penaeoidea</taxon>
        <taxon>Penaeidae</taxon>
        <taxon>Penaeus</taxon>
    </lineage>
</organism>
<dbReference type="SUPFAM" id="SSF52374">
    <property type="entry name" value="Nucleotidylyl transferase"/>
    <property type="match status" value="1"/>
</dbReference>
<sequence>MFTFQKEAQGAFKVLCDGYVTSESGTGIVHQAPYFGEDDFRVCLSYNIISRDEAPICPVDDAGRFVLPVTDFAGVHVKQADPDIIKLIRSRGRLVKAESVNHSYPFCWSFVKDKRFANWLRDARDWAVSRNRYWGTPIPLWVSEDFQEIVCISSIAELEKLSGEKIKDIHRDSIDHITIPSAKPGNPPLRRISEVFDCWFESGSMPYAQVHYPFENKRDFEDCFPADFIAEGIDQTRGWFYTLLVISTALFGKPPFKNLICNGLVLAEDGQKMSKRKKNYPDPMYMVDKYGADSLRLYLTNSPAVRGENLRFKEGDVLNLLKEVFIPWLNAYRFFVQQVERWILSFTQSLLAFVHKEMEAYRLYTVTPRLVKFVDNLTNWYVRFNRKRLKGRLERKIV</sequence>
<dbReference type="GO" id="GO:0006428">
    <property type="term" value="P:isoleucyl-tRNA aminoacylation"/>
    <property type="evidence" value="ECO:0007669"/>
    <property type="project" value="TreeGrafter"/>
</dbReference>
<evidence type="ECO:0000313" key="9">
    <source>
        <dbReference type="EMBL" id="ROT76838.1"/>
    </source>
</evidence>
<keyword evidence="2 9" id="KW-0436">Ligase</keyword>
<name>A0A423TK46_PENVA</name>
<dbReference type="InterPro" id="IPR009008">
    <property type="entry name" value="Val/Leu/Ile-tRNA-synth_edit"/>
</dbReference>
<keyword evidence="5" id="KW-0648">Protein biosynthesis</keyword>
<evidence type="ECO:0000256" key="1">
    <source>
        <dbReference type="ARBA" id="ARBA00005594"/>
    </source>
</evidence>